<evidence type="ECO:0000313" key="1">
    <source>
        <dbReference type="EMBL" id="WTO86998.1"/>
    </source>
</evidence>
<organism evidence="1 2">
    <name type="scientific">Streptomyces nigra</name>
    <dbReference type="NCBI Taxonomy" id="1827580"/>
    <lineage>
        <taxon>Bacteria</taxon>
        <taxon>Bacillati</taxon>
        <taxon>Actinomycetota</taxon>
        <taxon>Actinomycetes</taxon>
        <taxon>Kitasatosporales</taxon>
        <taxon>Streptomycetaceae</taxon>
        <taxon>Streptomyces</taxon>
    </lineage>
</organism>
<dbReference type="Proteomes" id="UP001622690">
    <property type="component" value="Chromosome"/>
</dbReference>
<keyword evidence="2" id="KW-1185">Reference proteome</keyword>
<dbReference type="EMBL" id="CP108125">
    <property type="protein sequence ID" value="WTO86998.1"/>
    <property type="molecule type" value="Genomic_DNA"/>
</dbReference>
<reference evidence="1 2" key="1">
    <citation type="submission" date="2022-10" db="EMBL/GenBank/DDBJ databases">
        <title>The complete genomes of actinobacterial strains from the NBC collection.</title>
        <authorList>
            <person name="Joergensen T.S."/>
            <person name="Alvarez Arevalo M."/>
            <person name="Sterndorff E.B."/>
            <person name="Faurdal D."/>
            <person name="Vuksanovic O."/>
            <person name="Mourched A.-S."/>
            <person name="Charusanti P."/>
            <person name="Shaw S."/>
            <person name="Blin K."/>
            <person name="Weber T."/>
        </authorList>
    </citation>
    <scope>NUCLEOTIDE SEQUENCE [LARGE SCALE GENOMIC DNA]</scope>
    <source>
        <strain evidence="1 2">NBC_00206</strain>
    </source>
</reference>
<gene>
    <name evidence="1" type="ORF">OHU27_33005</name>
</gene>
<protein>
    <submittedName>
        <fullName evidence="1">DUF6003 family protein</fullName>
    </submittedName>
</protein>
<accession>A0ABZ1J730</accession>
<proteinExistence type="predicted"/>
<dbReference type="Pfam" id="PF19466">
    <property type="entry name" value="DUF6003"/>
    <property type="match status" value="1"/>
</dbReference>
<dbReference type="RefSeq" id="WP_406261152.1">
    <property type="nucleotide sequence ID" value="NZ_CP108125.1"/>
</dbReference>
<name>A0ABZ1J730_9ACTN</name>
<evidence type="ECO:0000313" key="2">
    <source>
        <dbReference type="Proteomes" id="UP001622690"/>
    </source>
</evidence>
<sequence>MTEDAYLFLLDEDDPTTPLGVAPAAVGDLACMDTPAVRAWLDAQGVTATSPRLRLLPPEETGAIPEGAERLPVPLGDEELSRVRHTTAPEPLARLEEELLAWRDCADGRDGLIGRALAAGVAPHRVVELTGVDPATVTAAARG</sequence>
<dbReference type="InterPro" id="IPR046045">
    <property type="entry name" value="DUF6003"/>
</dbReference>